<evidence type="ECO:0000313" key="8">
    <source>
        <dbReference type="EMBL" id="KAI9559340.1"/>
    </source>
</evidence>
<dbReference type="GO" id="GO:0004252">
    <property type="term" value="F:serine-type endopeptidase activity"/>
    <property type="evidence" value="ECO:0007669"/>
    <property type="project" value="InterPro"/>
</dbReference>
<sequence>MRLTFGAIGLFCLVGLVQSHPFYEVANPDQIVKSIPAVASEFPYTTLLKLNGSLCGGSLIGSSHVLTAAHCLYDHAVSEVSSFNVIVNMLSVGGGGNGAVIRGVKNFIVHPNYNPNTQDNDVALLVLNSPITNIEPVVLPADTRDSSVRAQ</sequence>
<keyword evidence="4" id="KW-0720">Serine protease</keyword>
<evidence type="ECO:0000256" key="1">
    <source>
        <dbReference type="ARBA" id="ARBA00007664"/>
    </source>
</evidence>
<evidence type="ECO:0000256" key="4">
    <source>
        <dbReference type="ARBA" id="ARBA00022825"/>
    </source>
</evidence>
<proteinExistence type="inferred from homology"/>
<dbReference type="PANTHER" id="PTHR24276:SF91">
    <property type="entry name" value="AT26814P-RELATED"/>
    <property type="match status" value="1"/>
</dbReference>
<dbReference type="SMART" id="SM00020">
    <property type="entry name" value="Tryp_SPc"/>
    <property type="match status" value="1"/>
</dbReference>
<keyword evidence="3" id="KW-0378">Hydrolase</keyword>
<keyword evidence="9" id="KW-1185">Reference proteome</keyword>
<evidence type="ECO:0000256" key="5">
    <source>
        <dbReference type="ARBA" id="ARBA00023157"/>
    </source>
</evidence>
<feature type="domain" description="Peptidase S1" evidence="7">
    <location>
        <begin position="31"/>
        <end position="151"/>
    </location>
</feature>
<dbReference type="Proteomes" id="UP000820818">
    <property type="component" value="Linkage Group LG5"/>
</dbReference>
<dbReference type="FunFam" id="2.40.10.10:FF:000068">
    <property type="entry name" value="transmembrane protease serine 2"/>
    <property type="match status" value="1"/>
</dbReference>
<reference evidence="8 9" key="1">
    <citation type="submission" date="2022-05" db="EMBL/GenBank/DDBJ databases">
        <title>A multi-omics perspective on studying reproductive biology in Daphnia sinensis.</title>
        <authorList>
            <person name="Jia J."/>
        </authorList>
    </citation>
    <scope>NUCLEOTIDE SEQUENCE [LARGE SCALE GENOMIC DNA]</scope>
    <source>
        <strain evidence="8 9">WSL</strain>
    </source>
</reference>
<dbReference type="EMBL" id="WJBH02000005">
    <property type="protein sequence ID" value="KAI9559340.1"/>
    <property type="molecule type" value="Genomic_DNA"/>
</dbReference>
<keyword evidence="5" id="KW-1015">Disulfide bond</keyword>
<evidence type="ECO:0000259" key="7">
    <source>
        <dbReference type="PROSITE" id="PS50240"/>
    </source>
</evidence>
<gene>
    <name evidence="8" type="ORF">GHT06_016129</name>
</gene>
<dbReference type="PROSITE" id="PS50240">
    <property type="entry name" value="TRYPSIN_DOM"/>
    <property type="match status" value="1"/>
</dbReference>
<comment type="caution">
    <text evidence="8">The sequence shown here is derived from an EMBL/GenBank/DDBJ whole genome shotgun (WGS) entry which is preliminary data.</text>
</comment>
<keyword evidence="2" id="KW-0645">Protease</keyword>
<feature type="chain" id="PRO_5042089987" description="Peptidase S1 domain-containing protein" evidence="6">
    <location>
        <begin position="20"/>
        <end position="151"/>
    </location>
</feature>
<dbReference type="PANTHER" id="PTHR24276">
    <property type="entry name" value="POLYSERASE-RELATED"/>
    <property type="match status" value="1"/>
</dbReference>
<dbReference type="InterPro" id="IPR001314">
    <property type="entry name" value="Peptidase_S1A"/>
</dbReference>
<dbReference type="GO" id="GO:0006508">
    <property type="term" value="P:proteolysis"/>
    <property type="evidence" value="ECO:0007669"/>
    <property type="project" value="UniProtKB-KW"/>
</dbReference>
<dbReference type="InterPro" id="IPR009003">
    <property type="entry name" value="Peptidase_S1_PA"/>
</dbReference>
<dbReference type="PROSITE" id="PS00134">
    <property type="entry name" value="TRYPSIN_HIS"/>
    <property type="match status" value="1"/>
</dbReference>
<organism evidence="8 9">
    <name type="scientific">Daphnia sinensis</name>
    <dbReference type="NCBI Taxonomy" id="1820382"/>
    <lineage>
        <taxon>Eukaryota</taxon>
        <taxon>Metazoa</taxon>
        <taxon>Ecdysozoa</taxon>
        <taxon>Arthropoda</taxon>
        <taxon>Crustacea</taxon>
        <taxon>Branchiopoda</taxon>
        <taxon>Diplostraca</taxon>
        <taxon>Cladocera</taxon>
        <taxon>Anomopoda</taxon>
        <taxon>Daphniidae</taxon>
        <taxon>Daphnia</taxon>
        <taxon>Daphnia similis group</taxon>
    </lineage>
</organism>
<dbReference type="InterPro" id="IPR001254">
    <property type="entry name" value="Trypsin_dom"/>
</dbReference>
<protein>
    <recommendedName>
        <fullName evidence="7">Peptidase S1 domain-containing protein</fullName>
    </recommendedName>
</protein>
<feature type="signal peptide" evidence="6">
    <location>
        <begin position="1"/>
        <end position="19"/>
    </location>
</feature>
<evidence type="ECO:0000256" key="6">
    <source>
        <dbReference type="SAM" id="SignalP"/>
    </source>
</evidence>
<dbReference type="SUPFAM" id="SSF50494">
    <property type="entry name" value="Trypsin-like serine proteases"/>
    <property type="match status" value="1"/>
</dbReference>
<evidence type="ECO:0000256" key="2">
    <source>
        <dbReference type="ARBA" id="ARBA00022670"/>
    </source>
</evidence>
<dbReference type="InterPro" id="IPR050430">
    <property type="entry name" value="Peptidase_S1"/>
</dbReference>
<keyword evidence="6" id="KW-0732">Signal</keyword>
<dbReference type="InterPro" id="IPR043504">
    <property type="entry name" value="Peptidase_S1_PA_chymotrypsin"/>
</dbReference>
<dbReference type="Pfam" id="PF00089">
    <property type="entry name" value="Trypsin"/>
    <property type="match status" value="1"/>
</dbReference>
<dbReference type="AlphaFoldDB" id="A0AAD5LCE7"/>
<accession>A0AAD5LCE7</accession>
<dbReference type="PRINTS" id="PR00722">
    <property type="entry name" value="CHYMOTRYPSIN"/>
</dbReference>
<comment type="similarity">
    <text evidence="1">Belongs to the peptidase S1 family.</text>
</comment>
<name>A0AAD5LCE7_9CRUS</name>
<dbReference type="Gene3D" id="2.40.10.10">
    <property type="entry name" value="Trypsin-like serine proteases"/>
    <property type="match status" value="1"/>
</dbReference>
<evidence type="ECO:0000256" key="3">
    <source>
        <dbReference type="ARBA" id="ARBA00022801"/>
    </source>
</evidence>
<dbReference type="InterPro" id="IPR018114">
    <property type="entry name" value="TRYPSIN_HIS"/>
</dbReference>
<evidence type="ECO:0000313" key="9">
    <source>
        <dbReference type="Proteomes" id="UP000820818"/>
    </source>
</evidence>